<protein>
    <submittedName>
        <fullName evidence="1">Uncharacterized protein</fullName>
    </submittedName>
</protein>
<comment type="caution">
    <text evidence="1">The sequence shown here is derived from an EMBL/GenBank/DDBJ whole genome shotgun (WGS) entry which is preliminary data.</text>
</comment>
<accession>A0ACD3STY9</accession>
<reference evidence="1" key="1">
    <citation type="submission" date="2019-05" db="EMBL/GenBank/DDBJ databases">
        <title>Revised genome assembly of Burkholderiaceae (previously Ralstonia) sp. PBA.</title>
        <authorList>
            <person name="Gan H.M."/>
        </authorList>
    </citation>
    <scope>NUCLEOTIDE SEQUENCE</scope>
    <source>
        <strain evidence="1">PBA</strain>
    </source>
</reference>
<sequence>MHISLDLIADDALPIPERARHAALNAAKRVFTMESVSPLLAYSEWRAMRARRPFNAKLASLHDSAEEASRVALAAYGVPFPPGIHLIVRASRG</sequence>
<keyword evidence="2" id="KW-1185">Reference proteome</keyword>
<name>A0ACD3STY9_9BURK</name>
<evidence type="ECO:0000313" key="1">
    <source>
        <dbReference type="EMBL" id="TMS59578.1"/>
    </source>
</evidence>
<dbReference type="Proteomes" id="UP000004277">
    <property type="component" value="Unassembled WGS sequence"/>
</dbReference>
<dbReference type="EMBL" id="AKCV02000006">
    <property type="protein sequence ID" value="TMS59578.1"/>
    <property type="molecule type" value="Genomic_DNA"/>
</dbReference>
<proteinExistence type="predicted"/>
<evidence type="ECO:0000313" key="2">
    <source>
        <dbReference type="Proteomes" id="UP000004277"/>
    </source>
</evidence>
<gene>
    <name evidence="1" type="ORF">MW7_001565</name>
</gene>
<organism evidence="1 2">
    <name type="scientific">Imbroritus primus</name>
    <dbReference type="NCBI Taxonomy" id="3058603"/>
    <lineage>
        <taxon>Bacteria</taxon>
        <taxon>Pseudomonadati</taxon>
        <taxon>Pseudomonadota</taxon>
        <taxon>Betaproteobacteria</taxon>
        <taxon>Burkholderiales</taxon>
        <taxon>Burkholderiaceae</taxon>
        <taxon>Imbroritus</taxon>
    </lineage>
</organism>